<sequence length="313" mass="32636">MPAPPRPGPATARRKTATDTALTALAPAIWGSTYLVTTQFLPPDRPLLASAVRALPAGLVLLAVTRTLPRGRWWWRAAVLGILNIGGFFSLLFAAAYHLPGGLAALVVSVQPMLVLLLSALLLGERIRTPQAASCLLGTGGIALLVLRPDAGLDTAGVLSGLGAALCMASGIVLTKRWGRPEGVGVAAFTGWQLTVGGLALVPAFLAVEGVPGHLTGRNLAGFAYLSIVGSLFAYALWFRGIERLPALTVSFLGFASPLTATVLGWLVLGERWSPWQTAGAVAVLAAVALAQPRTPRAVRERPDRARLSTHAS</sequence>
<evidence type="ECO:0000256" key="5">
    <source>
        <dbReference type="ARBA" id="ARBA00023136"/>
    </source>
</evidence>
<name>A0ABY7AVB1_9PSEU</name>
<dbReference type="Pfam" id="PF00892">
    <property type="entry name" value="EamA"/>
    <property type="match status" value="2"/>
</dbReference>
<feature type="transmembrane region" description="Helical" evidence="6">
    <location>
        <begin position="186"/>
        <end position="208"/>
    </location>
</feature>
<evidence type="ECO:0000313" key="9">
    <source>
        <dbReference type="Proteomes" id="UP001163203"/>
    </source>
</evidence>
<gene>
    <name evidence="8" type="ORF">ORV05_18230</name>
</gene>
<reference evidence="8" key="1">
    <citation type="submission" date="2022-11" db="EMBL/GenBank/DDBJ databases">
        <authorList>
            <person name="Mo P."/>
        </authorList>
    </citation>
    <scope>NUCLEOTIDE SEQUENCE</scope>
    <source>
        <strain evidence="8">HUAS 11-8</strain>
    </source>
</reference>
<feature type="transmembrane region" description="Helical" evidence="6">
    <location>
        <begin position="21"/>
        <end position="41"/>
    </location>
</feature>
<evidence type="ECO:0000313" key="8">
    <source>
        <dbReference type="EMBL" id="WAL62983.1"/>
    </source>
</evidence>
<evidence type="ECO:0000256" key="2">
    <source>
        <dbReference type="ARBA" id="ARBA00007362"/>
    </source>
</evidence>
<dbReference type="InterPro" id="IPR050638">
    <property type="entry name" value="AA-Vitamin_Transporters"/>
</dbReference>
<evidence type="ECO:0000256" key="6">
    <source>
        <dbReference type="SAM" id="Phobius"/>
    </source>
</evidence>
<evidence type="ECO:0000256" key="3">
    <source>
        <dbReference type="ARBA" id="ARBA00022692"/>
    </source>
</evidence>
<feature type="transmembrane region" description="Helical" evidence="6">
    <location>
        <begin position="47"/>
        <end position="65"/>
    </location>
</feature>
<keyword evidence="5 6" id="KW-0472">Membrane</keyword>
<proteinExistence type="inferred from homology"/>
<feature type="transmembrane region" description="Helical" evidence="6">
    <location>
        <begin position="77"/>
        <end position="97"/>
    </location>
</feature>
<feature type="domain" description="EamA" evidence="7">
    <location>
        <begin position="23"/>
        <end position="146"/>
    </location>
</feature>
<feature type="transmembrane region" description="Helical" evidence="6">
    <location>
        <begin position="220"/>
        <end position="238"/>
    </location>
</feature>
<keyword evidence="9" id="KW-1185">Reference proteome</keyword>
<dbReference type="SUPFAM" id="SSF103481">
    <property type="entry name" value="Multidrug resistance efflux transporter EmrE"/>
    <property type="match status" value="2"/>
</dbReference>
<accession>A0ABY7AVB1</accession>
<feature type="transmembrane region" description="Helical" evidence="6">
    <location>
        <begin position="131"/>
        <end position="149"/>
    </location>
</feature>
<dbReference type="PANTHER" id="PTHR32322:SF2">
    <property type="entry name" value="EAMA DOMAIN-CONTAINING PROTEIN"/>
    <property type="match status" value="1"/>
</dbReference>
<keyword evidence="4 6" id="KW-1133">Transmembrane helix</keyword>
<dbReference type="InterPro" id="IPR000620">
    <property type="entry name" value="EamA_dom"/>
</dbReference>
<evidence type="ECO:0000259" key="7">
    <source>
        <dbReference type="Pfam" id="PF00892"/>
    </source>
</evidence>
<evidence type="ECO:0000256" key="1">
    <source>
        <dbReference type="ARBA" id="ARBA00004141"/>
    </source>
</evidence>
<organism evidence="8 9">
    <name type="scientific">Amycolatopsis cynarae</name>
    <dbReference type="NCBI Taxonomy" id="2995223"/>
    <lineage>
        <taxon>Bacteria</taxon>
        <taxon>Bacillati</taxon>
        <taxon>Actinomycetota</taxon>
        <taxon>Actinomycetes</taxon>
        <taxon>Pseudonocardiales</taxon>
        <taxon>Pseudonocardiaceae</taxon>
        <taxon>Amycolatopsis</taxon>
    </lineage>
</organism>
<keyword evidence="3 6" id="KW-0812">Transmembrane</keyword>
<feature type="transmembrane region" description="Helical" evidence="6">
    <location>
        <begin position="155"/>
        <end position="174"/>
    </location>
</feature>
<dbReference type="Gene3D" id="1.10.3730.20">
    <property type="match status" value="1"/>
</dbReference>
<feature type="transmembrane region" description="Helical" evidence="6">
    <location>
        <begin position="103"/>
        <end position="124"/>
    </location>
</feature>
<dbReference type="EMBL" id="CP113836">
    <property type="protein sequence ID" value="WAL62983.1"/>
    <property type="molecule type" value="Genomic_DNA"/>
</dbReference>
<dbReference type="InterPro" id="IPR037185">
    <property type="entry name" value="EmrE-like"/>
</dbReference>
<evidence type="ECO:0000256" key="4">
    <source>
        <dbReference type="ARBA" id="ARBA00022989"/>
    </source>
</evidence>
<feature type="transmembrane region" description="Helical" evidence="6">
    <location>
        <begin position="245"/>
        <end position="269"/>
    </location>
</feature>
<protein>
    <submittedName>
        <fullName evidence="8">EamA family transporter</fullName>
    </submittedName>
</protein>
<dbReference type="RefSeq" id="WP_268440635.1">
    <property type="nucleotide sequence ID" value="NZ_CP113836.1"/>
</dbReference>
<dbReference type="PANTHER" id="PTHR32322">
    <property type="entry name" value="INNER MEMBRANE TRANSPORTER"/>
    <property type="match status" value="1"/>
</dbReference>
<feature type="transmembrane region" description="Helical" evidence="6">
    <location>
        <begin position="275"/>
        <end position="292"/>
    </location>
</feature>
<comment type="similarity">
    <text evidence="2">Belongs to the EamA transporter family.</text>
</comment>
<feature type="domain" description="EamA" evidence="7">
    <location>
        <begin position="156"/>
        <end position="290"/>
    </location>
</feature>
<dbReference type="Proteomes" id="UP001163203">
    <property type="component" value="Chromosome"/>
</dbReference>
<comment type="subcellular location">
    <subcellularLocation>
        <location evidence="1">Membrane</location>
        <topology evidence="1">Multi-pass membrane protein</topology>
    </subcellularLocation>
</comment>